<dbReference type="GO" id="GO:0004338">
    <property type="term" value="F:glucan exo-1,3-beta-glucosidase activity"/>
    <property type="evidence" value="ECO:0007669"/>
    <property type="project" value="UniProtKB-EC"/>
</dbReference>
<evidence type="ECO:0000313" key="4">
    <source>
        <dbReference type="EMBL" id="PRQ32710.1"/>
    </source>
</evidence>
<dbReference type="AlphaFoldDB" id="A0A2P6QEV4"/>
<dbReference type="PANTHER" id="PTHR30620:SF77">
    <property type="entry name" value="LYSOSOMAL BETA GLUCOSIDASE-LIKE"/>
    <property type="match status" value="1"/>
</dbReference>
<dbReference type="Proteomes" id="UP000238479">
    <property type="component" value="Chromosome 5"/>
</dbReference>
<evidence type="ECO:0000313" key="5">
    <source>
        <dbReference type="Proteomes" id="UP000238479"/>
    </source>
</evidence>
<proteinExistence type="predicted"/>
<dbReference type="Gramene" id="PRQ32710">
    <property type="protein sequence ID" value="PRQ32710"/>
    <property type="gene ID" value="RchiOBHm_Chr5g0049441"/>
</dbReference>
<comment type="caution">
    <text evidence="4">The sequence shown here is derived from an EMBL/GenBank/DDBJ whole genome shotgun (WGS) entry which is preliminary data.</text>
</comment>
<dbReference type="EMBL" id="PDCK01000043">
    <property type="protein sequence ID" value="PRQ32710.1"/>
    <property type="molecule type" value="Genomic_DNA"/>
</dbReference>
<dbReference type="Pfam" id="PF01915">
    <property type="entry name" value="Glyco_hydro_3_C"/>
    <property type="match status" value="1"/>
</dbReference>
<evidence type="ECO:0000256" key="2">
    <source>
        <dbReference type="ARBA" id="ARBA00023295"/>
    </source>
</evidence>
<protein>
    <submittedName>
        <fullName evidence="4">Putative glucan 1,3-beta-glucosidase</fullName>
        <ecNumber evidence="4">3.2.1.58</ecNumber>
    </submittedName>
</protein>
<keyword evidence="1 4" id="KW-0378">Hydrolase</keyword>
<keyword evidence="5" id="KW-1185">Reference proteome</keyword>
<gene>
    <name evidence="4" type="ORF">RchiOBHm_Chr5g0049441</name>
</gene>
<evidence type="ECO:0000259" key="3">
    <source>
        <dbReference type="Pfam" id="PF01915"/>
    </source>
</evidence>
<dbReference type="InterPro" id="IPR002772">
    <property type="entry name" value="Glyco_hydro_3_C"/>
</dbReference>
<dbReference type="PANTHER" id="PTHR30620">
    <property type="entry name" value="PERIPLASMIC BETA-GLUCOSIDASE-RELATED"/>
    <property type="match status" value="1"/>
</dbReference>
<dbReference type="Gene3D" id="3.40.50.1700">
    <property type="entry name" value="Glycoside hydrolase family 3 C-terminal domain"/>
    <property type="match status" value="1"/>
</dbReference>
<feature type="domain" description="Glycoside hydrolase family 3 C-terminal" evidence="3">
    <location>
        <begin position="20"/>
        <end position="158"/>
    </location>
</feature>
<accession>A0A2P6QEV4</accession>
<evidence type="ECO:0000256" key="1">
    <source>
        <dbReference type="ARBA" id="ARBA00022801"/>
    </source>
</evidence>
<dbReference type="OMA" id="VILEHYH"/>
<dbReference type="GO" id="GO:0009251">
    <property type="term" value="P:glucan catabolic process"/>
    <property type="evidence" value="ECO:0007669"/>
    <property type="project" value="TreeGrafter"/>
</dbReference>
<sequence length="167" mass="17554">MGLFENPLADESFVDQLGSQCGSWSVTWQGVTGNNYTSATILSAITAAVDPSTEIIFSESPGADFVKENNFSYAIVVVGELPYAETNGDNLNLTIAQPGPSTITNVCGKVKCVVVVISGRPVVIEPYISLMDALVAAWLPGTEGQGVTDVLFGDYLPASFLGLGSRQ</sequence>
<reference evidence="4 5" key="1">
    <citation type="journal article" date="2018" name="Nat. Genet.">
        <title>The Rosa genome provides new insights in the design of modern roses.</title>
        <authorList>
            <person name="Bendahmane M."/>
        </authorList>
    </citation>
    <scope>NUCLEOTIDE SEQUENCE [LARGE SCALE GENOMIC DNA]</scope>
    <source>
        <strain evidence="5">cv. Old Blush</strain>
    </source>
</reference>
<organism evidence="4 5">
    <name type="scientific">Rosa chinensis</name>
    <name type="common">China rose</name>
    <dbReference type="NCBI Taxonomy" id="74649"/>
    <lineage>
        <taxon>Eukaryota</taxon>
        <taxon>Viridiplantae</taxon>
        <taxon>Streptophyta</taxon>
        <taxon>Embryophyta</taxon>
        <taxon>Tracheophyta</taxon>
        <taxon>Spermatophyta</taxon>
        <taxon>Magnoliopsida</taxon>
        <taxon>eudicotyledons</taxon>
        <taxon>Gunneridae</taxon>
        <taxon>Pentapetalae</taxon>
        <taxon>rosids</taxon>
        <taxon>fabids</taxon>
        <taxon>Rosales</taxon>
        <taxon>Rosaceae</taxon>
        <taxon>Rosoideae</taxon>
        <taxon>Rosoideae incertae sedis</taxon>
        <taxon>Rosa</taxon>
    </lineage>
</organism>
<keyword evidence="2 4" id="KW-0326">Glycosidase</keyword>
<dbReference type="SUPFAM" id="SSF52279">
    <property type="entry name" value="Beta-D-glucan exohydrolase, C-terminal domain"/>
    <property type="match status" value="1"/>
</dbReference>
<name>A0A2P6QEV4_ROSCH</name>
<dbReference type="InterPro" id="IPR036881">
    <property type="entry name" value="Glyco_hydro_3_C_sf"/>
</dbReference>
<dbReference type="STRING" id="74649.A0A2P6QEV4"/>
<dbReference type="InterPro" id="IPR051915">
    <property type="entry name" value="Cellulose_Degrad_GH3"/>
</dbReference>
<dbReference type="EC" id="3.2.1.58" evidence="4"/>